<dbReference type="PANTHER" id="PTHR46268:SF15">
    <property type="entry name" value="UNIVERSAL STRESS PROTEIN HP_0031"/>
    <property type="match status" value="1"/>
</dbReference>
<proteinExistence type="inferred from homology"/>
<dbReference type="InterPro" id="IPR014729">
    <property type="entry name" value="Rossmann-like_a/b/a_fold"/>
</dbReference>
<dbReference type="Proteomes" id="UP001156691">
    <property type="component" value="Unassembled WGS sequence"/>
</dbReference>
<name>A0ABQ5WCT1_9HYPH</name>
<dbReference type="RefSeq" id="WP_284343278.1">
    <property type="nucleotide sequence ID" value="NZ_BSNS01000024.1"/>
</dbReference>
<feature type="domain" description="UspA" evidence="2">
    <location>
        <begin position="1"/>
        <end position="148"/>
    </location>
</feature>
<evidence type="ECO:0000313" key="4">
    <source>
        <dbReference type="Proteomes" id="UP001156691"/>
    </source>
</evidence>
<evidence type="ECO:0000256" key="1">
    <source>
        <dbReference type="ARBA" id="ARBA00008791"/>
    </source>
</evidence>
<dbReference type="InterPro" id="IPR006016">
    <property type="entry name" value="UspA"/>
</dbReference>
<accession>A0ABQ5WCT1</accession>
<comment type="similarity">
    <text evidence="1">Belongs to the universal stress protein A family.</text>
</comment>
<sequence>MYTRILIATDGSELARRGLDHGLALARRLDADVTIVTVTEPTLPTASATTAAWVPTFDPTEIDNAKSAYAKQVLDEASKAAEAAGVRATTVHVPNRYPAEGIVDAAEERGSNLIVIASHGRRGLGRLLLGSQATEVLTHSNIPVLVIK</sequence>
<dbReference type="SUPFAM" id="SSF52402">
    <property type="entry name" value="Adenine nucleotide alpha hydrolases-like"/>
    <property type="match status" value="1"/>
</dbReference>
<gene>
    <name evidence="3" type="ORF">GCM10010862_51680</name>
</gene>
<dbReference type="PRINTS" id="PR01438">
    <property type="entry name" value="UNVRSLSTRESS"/>
</dbReference>
<dbReference type="PANTHER" id="PTHR46268">
    <property type="entry name" value="STRESS RESPONSE PROTEIN NHAX"/>
    <property type="match status" value="1"/>
</dbReference>
<dbReference type="Pfam" id="PF00582">
    <property type="entry name" value="Usp"/>
    <property type="match status" value="1"/>
</dbReference>
<protein>
    <submittedName>
        <fullName evidence="3">Universal stress protein</fullName>
    </submittedName>
</protein>
<evidence type="ECO:0000313" key="3">
    <source>
        <dbReference type="EMBL" id="GLQ57909.1"/>
    </source>
</evidence>
<comment type="caution">
    <text evidence="3">The sequence shown here is derived from an EMBL/GenBank/DDBJ whole genome shotgun (WGS) entry which is preliminary data.</text>
</comment>
<dbReference type="Gene3D" id="3.40.50.620">
    <property type="entry name" value="HUPs"/>
    <property type="match status" value="1"/>
</dbReference>
<keyword evidence="4" id="KW-1185">Reference proteome</keyword>
<evidence type="ECO:0000259" key="2">
    <source>
        <dbReference type="Pfam" id="PF00582"/>
    </source>
</evidence>
<reference evidence="4" key="1">
    <citation type="journal article" date="2019" name="Int. J. Syst. Evol. Microbiol.">
        <title>The Global Catalogue of Microorganisms (GCM) 10K type strain sequencing project: providing services to taxonomists for standard genome sequencing and annotation.</title>
        <authorList>
            <consortium name="The Broad Institute Genomics Platform"/>
            <consortium name="The Broad Institute Genome Sequencing Center for Infectious Disease"/>
            <person name="Wu L."/>
            <person name="Ma J."/>
        </authorList>
    </citation>
    <scope>NUCLEOTIDE SEQUENCE [LARGE SCALE GENOMIC DNA]</scope>
    <source>
        <strain evidence="4">NBRC 112416</strain>
    </source>
</reference>
<dbReference type="EMBL" id="BSNS01000024">
    <property type="protein sequence ID" value="GLQ57909.1"/>
    <property type="molecule type" value="Genomic_DNA"/>
</dbReference>
<organism evidence="3 4">
    <name type="scientific">Devosia nitrariae</name>
    <dbReference type="NCBI Taxonomy" id="2071872"/>
    <lineage>
        <taxon>Bacteria</taxon>
        <taxon>Pseudomonadati</taxon>
        <taxon>Pseudomonadota</taxon>
        <taxon>Alphaproteobacteria</taxon>
        <taxon>Hyphomicrobiales</taxon>
        <taxon>Devosiaceae</taxon>
        <taxon>Devosia</taxon>
    </lineage>
</organism>
<dbReference type="CDD" id="cd00293">
    <property type="entry name" value="USP-like"/>
    <property type="match status" value="1"/>
</dbReference>
<dbReference type="InterPro" id="IPR006015">
    <property type="entry name" value="Universal_stress_UspA"/>
</dbReference>